<gene>
    <name evidence="1" type="ORF">Taro_040336</name>
</gene>
<evidence type="ECO:0000313" key="1">
    <source>
        <dbReference type="EMBL" id="MQM07491.1"/>
    </source>
</evidence>
<reference evidence="1" key="1">
    <citation type="submission" date="2017-07" db="EMBL/GenBank/DDBJ databases">
        <title>Taro Niue Genome Assembly and Annotation.</title>
        <authorList>
            <person name="Atibalentja N."/>
            <person name="Keating K."/>
            <person name="Fields C.J."/>
        </authorList>
    </citation>
    <scope>NUCLEOTIDE SEQUENCE</scope>
    <source>
        <strain evidence="1">Niue_2</strain>
        <tissue evidence="1">Leaf</tissue>
    </source>
</reference>
<organism evidence="1 2">
    <name type="scientific">Colocasia esculenta</name>
    <name type="common">Wild taro</name>
    <name type="synonym">Arum esculentum</name>
    <dbReference type="NCBI Taxonomy" id="4460"/>
    <lineage>
        <taxon>Eukaryota</taxon>
        <taxon>Viridiplantae</taxon>
        <taxon>Streptophyta</taxon>
        <taxon>Embryophyta</taxon>
        <taxon>Tracheophyta</taxon>
        <taxon>Spermatophyta</taxon>
        <taxon>Magnoliopsida</taxon>
        <taxon>Liliopsida</taxon>
        <taxon>Araceae</taxon>
        <taxon>Aroideae</taxon>
        <taxon>Colocasieae</taxon>
        <taxon>Colocasia</taxon>
    </lineage>
</organism>
<comment type="caution">
    <text evidence="1">The sequence shown here is derived from an EMBL/GenBank/DDBJ whole genome shotgun (WGS) entry which is preliminary data.</text>
</comment>
<evidence type="ECO:0000313" key="2">
    <source>
        <dbReference type="Proteomes" id="UP000652761"/>
    </source>
</evidence>
<name>A0A843WQ15_COLES</name>
<dbReference type="Proteomes" id="UP000652761">
    <property type="component" value="Unassembled WGS sequence"/>
</dbReference>
<protein>
    <submittedName>
        <fullName evidence="1">Uncharacterized protein</fullName>
    </submittedName>
</protein>
<accession>A0A843WQ15</accession>
<dbReference type="EMBL" id="NMUH01003888">
    <property type="protein sequence ID" value="MQM07491.1"/>
    <property type="molecule type" value="Genomic_DNA"/>
</dbReference>
<dbReference type="AlphaFoldDB" id="A0A843WQ15"/>
<keyword evidence="2" id="KW-1185">Reference proteome</keyword>
<proteinExistence type="predicted"/>
<sequence length="71" mass="7968">MHQFLRSARTSMTSEGQLGARTSMTIRQFLRSAMASMTTEDVNYRGQLGAQTSMTVEHTTILEVGSDLYDY</sequence>